<dbReference type="STRING" id="1367477.N288_25035"/>
<name>U5LG64_9BACI</name>
<organism evidence="1 2">
    <name type="scientific">Bacillus infantis NRRL B-14911</name>
    <dbReference type="NCBI Taxonomy" id="1367477"/>
    <lineage>
        <taxon>Bacteria</taxon>
        <taxon>Bacillati</taxon>
        <taxon>Bacillota</taxon>
        <taxon>Bacilli</taxon>
        <taxon>Bacillales</taxon>
        <taxon>Bacillaceae</taxon>
        <taxon>Bacillus</taxon>
    </lineage>
</organism>
<evidence type="ECO:0000313" key="2">
    <source>
        <dbReference type="Proteomes" id="UP000017805"/>
    </source>
</evidence>
<evidence type="ECO:0000313" key="1">
    <source>
        <dbReference type="EMBL" id="AGX06839.1"/>
    </source>
</evidence>
<proteinExistence type="predicted"/>
<dbReference type="EMBL" id="CP006643">
    <property type="protein sequence ID" value="AGX06839.1"/>
    <property type="molecule type" value="Genomic_DNA"/>
</dbReference>
<dbReference type="PATRIC" id="fig|1367477.3.peg.4999"/>
<reference evidence="1 2" key="1">
    <citation type="submission" date="2013-07" db="EMBL/GenBank/DDBJ databases">
        <title>Complete genome sequence of Bacillus infantis NRRL B-14911 that has potential to induce cardiac disease by antigenic mimicry.</title>
        <authorList>
            <person name="Massilamany C."/>
            <person name="Smith T.P.L."/>
            <person name="Loy J.D."/>
            <person name="Barletta R."/>
            <person name="Reddy J."/>
        </authorList>
    </citation>
    <scope>NUCLEOTIDE SEQUENCE [LARGE SCALE GENOMIC DNA]</scope>
    <source>
        <strain evidence="1 2">NRRL B-14911</strain>
    </source>
</reference>
<dbReference type="Proteomes" id="UP000017805">
    <property type="component" value="Chromosome"/>
</dbReference>
<gene>
    <name evidence="1" type="ORF">N288_25035</name>
</gene>
<dbReference type="HOGENOM" id="CLU_3324507_0_0_9"/>
<dbReference type="KEGG" id="bif:N288_25035"/>
<keyword evidence="2" id="KW-1185">Reference proteome</keyword>
<sequence length="38" mass="4535">MICNAADKYLLDGHLFYMDECPFYFAGRNIWIKEGIEF</sequence>
<accession>U5LG64</accession>
<dbReference type="AlphaFoldDB" id="U5LG64"/>
<protein>
    <submittedName>
        <fullName evidence="1">Uncharacterized protein</fullName>
    </submittedName>
</protein>